<dbReference type="Proteomes" id="UP000697995">
    <property type="component" value="Unassembled WGS sequence"/>
</dbReference>
<accession>A0ABS1CZJ7</accession>
<name>A0ABS1CZJ7_9PROT</name>
<evidence type="ECO:0000259" key="1">
    <source>
        <dbReference type="Pfam" id="PF13737"/>
    </source>
</evidence>
<dbReference type="EMBL" id="NRSG01000134">
    <property type="protein sequence ID" value="MBK1659937.1"/>
    <property type="molecule type" value="Genomic_DNA"/>
</dbReference>
<keyword evidence="3" id="KW-1185">Reference proteome</keyword>
<protein>
    <recommendedName>
        <fullName evidence="1">Transposase DDE domain-containing protein</fullName>
    </recommendedName>
</protein>
<reference evidence="2 3" key="1">
    <citation type="journal article" date="2020" name="Microorganisms">
        <title>Osmotic Adaptation and Compatible Solute Biosynthesis of Phototrophic Bacteria as Revealed from Genome Analyses.</title>
        <authorList>
            <person name="Imhoff J.F."/>
            <person name="Rahn T."/>
            <person name="Kunzel S."/>
            <person name="Keller A."/>
            <person name="Neulinger S.C."/>
        </authorList>
    </citation>
    <scope>NUCLEOTIDE SEQUENCE [LARGE SCALE GENOMIC DNA]</scope>
    <source>
        <strain evidence="2 3">DSM 15382</strain>
    </source>
</reference>
<gene>
    <name evidence="2" type="ORF">CKO45_17035</name>
</gene>
<dbReference type="InterPro" id="IPR025668">
    <property type="entry name" value="Tnp_DDE_dom"/>
</dbReference>
<sequence length="100" mass="10604">MAIASALTLQAVLRRALRQTEGLIGSFLQLLRLDFAVSDHSPLSRAAGESRCACWWMAPDDGCAVPAAGWRRSMAARGARLGGCCTSPPTPARARPSPHC</sequence>
<comment type="caution">
    <text evidence="2">The sequence shown here is derived from an EMBL/GenBank/DDBJ whole genome shotgun (WGS) entry which is preliminary data.</text>
</comment>
<evidence type="ECO:0000313" key="2">
    <source>
        <dbReference type="EMBL" id="MBK1659937.1"/>
    </source>
</evidence>
<evidence type="ECO:0000313" key="3">
    <source>
        <dbReference type="Proteomes" id="UP000697995"/>
    </source>
</evidence>
<organism evidence="2 3">
    <name type="scientific">Paracraurococcus ruber</name>
    <dbReference type="NCBI Taxonomy" id="77675"/>
    <lineage>
        <taxon>Bacteria</taxon>
        <taxon>Pseudomonadati</taxon>
        <taxon>Pseudomonadota</taxon>
        <taxon>Alphaproteobacteria</taxon>
        <taxon>Acetobacterales</taxon>
        <taxon>Roseomonadaceae</taxon>
        <taxon>Paracraurococcus</taxon>
    </lineage>
</organism>
<proteinExistence type="predicted"/>
<feature type="domain" description="Transposase DDE" evidence="1">
    <location>
        <begin position="2"/>
        <end position="47"/>
    </location>
</feature>
<dbReference type="Pfam" id="PF13737">
    <property type="entry name" value="DDE_Tnp_1_5"/>
    <property type="match status" value="1"/>
</dbReference>